<dbReference type="Pfam" id="PF03799">
    <property type="entry name" value="FtsQ_DivIB_C"/>
    <property type="match status" value="1"/>
</dbReference>
<evidence type="ECO:0000313" key="11">
    <source>
        <dbReference type="EMBL" id="TNC22649.1"/>
    </source>
</evidence>
<dbReference type="EMBL" id="VDFW01000025">
    <property type="protein sequence ID" value="TNC22649.1"/>
    <property type="molecule type" value="Genomic_DNA"/>
</dbReference>
<keyword evidence="6 9" id="KW-0472">Membrane</keyword>
<feature type="region of interest" description="Disordered" evidence="8">
    <location>
        <begin position="1"/>
        <end position="38"/>
    </location>
</feature>
<name>A0A5C4LVP8_9PSEU</name>
<keyword evidence="4 9" id="KW-0812">Transmembrane</keyword>
<keyword evidence="12" id="KW-1185">Reference proteome</keyword>
<dbReference type="AlphaFoldDB" id="A0A5C4LVP8"/>
<keyword evidence="3" id="KW-0132">Cell division</keyword>
<dbReference type="InterPro" id="IPR050487">
    <property type="entry name" value="FtsQ_DivIB"/>
</dbReference>
<organism evidence="11 12">
    <name type="scientific">Amycolatopsis alkalitolerans</name>
    <dbReference type="NCBI Taxonomy" id="2547244"/>
    <lineage>
        <taxon>Bacteria</taxon>
        <taxon>Bacillati</taxon>
        <taxon>Actinomycetota</taxon>
        <taxon>Actinomycetes</taxon>
        <taxon>Pseudonocardiales</taxon>
        <taxon>Pseudonocardiaceae</taxon>
        <taxon>Amycolatopsis</taxon>
    </lineage>
</organism>
<dbReference type="GO" id="GO:0005886">
    <property type="term" value="C:plasma membrane"/>
    <property type="evidence" value="ECO:0007669"/>
    <property type="project" value="TreeGrafter"/>
</dbReference>
<keyword evidence="7" id="KW-0131">Cell cycle</keyword>
<dbReference type="InterPro" id="IPR013685">
    <property type="entry name" value="POTRA_FtsQ_type"/>
</dbReference>
<evidence type="ECO:0000313" key="12">
    <source>
        <dbReference type="Proteomes" id="UP000305546"/>
    </source>
</evidence>
<dbReference type="InterPro" id="IPR034746">
    <property type="entry name" value="POTRA"/>
</dbReference>
<dbReference type="PROSITE" id="PS51779">
    <property type="entry name" value="POTRA"/>
    <property type="match status" value="1"/>
</dbReference>
<gene>
    <name evidence="11" type="ORF">FG385_24725</name>
</gene>
<dbReference type="RefSeq" id="WP_139099165.1">
    <property type="nucleotide sequence ID" value="NZ_VDFW01000025.1"/>
</dbReference>
<dbReference type="OrthoDB" id="9790760at2"/>
<reference evidence="11 12" key="1">
    <citation type="submission" date="2019-06" db="EMBL/GenBank/DDBJ databases">
        <title>Amycolatopsis alkalitolerans sp. nov., isolated from Gastrodia elata Blume.</title>
        <authorList>
            <person name="Narsing Rao M.P."/>
            <person name="Li W.J."/>
        </authorList>
    </citation>
    <scope>NUCLEOTIDE SEQUENCE [LARGE SCALE GENOMIC DNA]</scope>
    <source>
        <strain evidence="11 12">SYSUP0005</strain>
    </source>
</reference>
<comment type="caution">
    <text evidence="11">The sequence shown here is derived from an EMBL/GenBank/DDBJ whole genome shotgun (WGS) entry which is preliminary data.</text>
</comment>
<evidence type="ECO:0000256" key="3">
    <source>
        <dbReference type="ARBA" id="ARBA00022618"/>
    </source>
</evidence>
<evidence type="ECO:0000259" key="10">
    <source>
        <dbReference type="PROSITE" id="PS51779"/>
    </source>
</evidence>
<keyword evidence="5 9" id="KW-1133">Transmembrane helix</keyword>
<accession>A0A5C4LVP8</accession>
<dbReference type="GO" id="GO:0051301">
    <property type="term" value="P:cell division"/>
    <property type="evidence" value="ECO:0007669"/>
    <property type="project" value="UniProtKB-KW"/>
</dbReference>
<dbReference type="Proteomes" id="UP000305546">
    <property type="component" value="Unassembled WGS sequence"/>
</dbReference>
<evidence type="ECO:0000256" key="6">
    <source>
        <dbReference type="ARBA" id="ARBA00023136"/>
    </source>
</evidence>
<protein>
    <submittedName>
        <fullName evidence="11">FtsQ-type POTRA domain-containing protein</fullName>
    </submittedName>
</protein>
<feature type="compositionally biased region" description="Basic and acidic residues" evidence="8">
    <location>
        <begin position="1"/>
        <end position="18"/>
    </location>
</feature>
<evidence type="ECO:0000256" key="9">
    <source>
        <dbReference type="SAM" id="Phobius"/>
    </source>
</evidence>
<evidence type="ECO:0000256" key="8">
    <source>
        <dbReference type="SAM" id="MobiDB-lite"/>
    </source>
</evidence>
<dbReference type="Pfam" id="PF08478">
    <property type="entry name" value="POTRA_1"/>
    <property type="match status" value="1"/>
</dbReference>
<dbReference type="PANTHER" id="PTHR37820:SF1">
    <property type="entry name" value="CELL DIVISION PROTEIN FTSQ"/>
    <property type="match status" value="1"/>
</dbReference>
<evidence type="ECO:0000256" key="2">
    <source>
        <dbReference type="ARBA" id="ARBA00022475"/>
    </source>
</evidence>
<dbReference type="Gene3D" id="3.10.20.310">
    <property type="entry name" value="membrane protein fhac"/>
    <property type="match status" value="1"/>
</dbReference>
<feature type="domain" description="POTRA" evidence="10">
    <location>
        <begin position="69"/>
        <end position="137"/>
    </location>
</feature>
<keyword evidence="2" id="KW-1003">Cell membrane</keyword>
<sequence length="260" mass="28207">MVTRQERRRPSARRDTPARSRRGRRPVTARNRTGTSLSRRRGLRRRWIAVLSVLTVVTLAYLMFFTSFLGVRAVEIDGASSVPADQIRAVAAVPDRKPMMLVDTGEIAGRVMKLPGIASVDVSRSWPSTIDITVTERTPVAFFDGPGGVHLVDGTGLDYKTVQNKPAGLPELNLARVAPDDAVTRSVIAVLASLPPALKNQVTVVRAQTPGGVEFTLAGGKIVRWGTASEPDRKFKVLSVLMTREGKVYDVASPELPTVS</sequence>
<dbReference type="PANTHER" id="PTHR37820">
    <property type="entry name" value="CELL DIVISION PROTEIN DIVIB"/>
    <property type="match status" value="1"/>
</dbReference>
<evidence type="ECO:0000256" key="1">
    <source>
        <dbReference type="ARBA" id="ARBA00004370"/>
    </source>
</evidence>
<evidence type="ECO:0000256" key="4">
    <source>
        <dbReference type="ARBA" id="ARBA00022692"/>
    </source>
</evidence>
<proteinExistence type="predicted"/>
<dbReference type="InterPro" id="IPR005548">
    <property type="entry name" value="Cell_div_FtsQ/DivIB_C"/>
</dbReference>
<evidence type="ECO:0000256" key="5">
    <source>
        <dbReference type="ARBA" id="ARBA00022989"/>
    </source>
</evidence>
<feature type="transmembrane region" description="Helical" evidence="9">
    <location>
        <begin position="47"/>
        <end position="71"/>
    </location>
</feature>
<comment type="subcellular location">
    <subcellularLocation>
        <location evidence="1">Membrane</location>
    </subcellularLocation>
</comment>
<evidence type="ECO:0000256" key="7">
    <source>
        <dbReference type="ARBA" id="ARBA00023306"/>
    </source>
</evidence>